<sequence length="159" mass="17708">MIHGRCRAWLQWLAGTVAVIGLSGAAQAAPGDNRDLTEAIAREIVACGELDGIAWQEVSAVFAVDEDGDVNQSYGYAYAADGTPHAVAFLYDPVEQAVRRYREWLRPRHDKGFIKMLFQFNRVTRKVNAEFEYDDAARWQVTPANVDRVTAALRPKLGP</sequence>
<accession>A0A6J5AGK4</accession>
<keyword evidence="3" id="KW-1185">Reference proteome</keyword>
<dbReference type="AlphaFoldDB" id="A0A6J5AGK4"/>
<evidence type="ECO:0000313" key="3">
    <source>
        <dbReference type="Proteomes" id="UP000507979"/>
    </source>
</evidence>
<name>A0A6J5AGK4_9BURK</name>
<dbReference type="Proteomes" id="UP000507979">
    <property type="component" value="Unassembled WGS sequence"/>
</dbReference>
<evidence type="ECO:0000256" key="1">
    <source>
        <dbReference type="SAM" id="SignalP"/>
    </source>
</evidence>
<protein>
    <recommendedName>
        <fullName evidence="4">DUF600 domain-containing protein</fullName>
    </recommendedName>
</protein>
<keyword evidence="1" id="KW-0732">Signal</keyword>
<dbReference type="GeneID" id="92898290"/>
<proteinExistence type="predicted"/>
<dbReference type="EMBL" id="CADIJR010000018">
    <property type="protein sequence ID" value="CAB3645579.1"/>
    <property type="molecule type" value="Genomic_DNA"/>
</dbReference>
<dbReference type="RefSeq" id="WP_054431854.1">
    <property type="nucleotide sequence ID" value="NZ_CADIJR010000018.1"/>
</dbReference>
<gene>
    <name evidence="2" type="ORF">LMG26845_02431</name>
</gene>
<feature type="signal peptide" evidence="1">
    <location>
        <begin position="1"/>
        <end position="28"/>
    </location>
</feature>
<evidence type="ECO:0008006" key="4">
    <source>
        <dbReference type="Google" id="ProtNLM"/>
    </source>
</evidence>
<reference evidence="2 3" key="1">
    <citation type="submission" date="2020-04" db="EMBL/GenBank/DDBJ databases">
        <authorList>
            <person name="De Canck E."/>
        </authorList>
    </citation>
    <scope>NUCLEOTIDE SEQUENCE [LARGE SCALE GENOMIC DNA]</scope>
    <source>
        <strain evidence="2 3">LMG 26845</strain>
    </source>
</reference>
<feature type="chain" id="PRO_5026697004" description="DUF600 domain-containing protein" evidence="1">
    <location>
        <begin position="29"/>
        <end position="159"/>
    </location>
</feature>
<evidence type="ECO:0000313" key="2">
    <source>
        <dbReference type="EMBL" id="CAB3645579.1"/>
    </source>
</evidence>
<organism evidence="2 3">
    <name type="scientific">Achromobacter insuavis</name>
    <dbReference type="NCBI Taxonomy" id="1287735"/>
    <lineage>
        <taxon>Bacteria</taxon>
        <taxon>Pseudomonadati</taxon>
        <taxon>Pseudomonadota</taxon>
        <taxon>Betaproteobacteria</taxon>
        <taxon>Burkholderiales</taxon>
        <taxon>Alcaligenaceae</taxon>
        <taxon>Achromobacter</taxon>
    </lineage>
</organism>